<feature type="domain" description="Myb-like" evidence="1">
    <location>
        <begin position="92"/>
        <end position="140"/>
    </location>
</feature>
<name>A0A8S1SK78_PAROT</name>
<proteinExistence type="predicted"/>
<dbReference type="OMA" id="CPKIRDM"/>
<dbReference type="Proteomes" id="UP000683925">
    <property type="component" value="Unassembled WGS sequence"/>
</dbReference>
<organism evidence="2 3">
    <name type="scientific">Paramecium octaurelia</name>
    <dbReference type="NCBI Taxonomy" id="43137"/>
    <lineage>
        <taxon>Eukaryota</taxon>
        <taxon>Sar</taxon>
        <taxon>Alveolata</taxon>
        <taxon>Ciliophora</taxon>
        <taxon>Intramacronucleata</taxon>
        <taxon>Oligohymenophorea</taxon>
        <taxon>Peniculida</taxon>
        <taxon>Parameciidae</taxon>
        <taxon>Paramecium</taxon>
    </lineage>
</organism>
<dbReference type="CDD" id="cd00167">
    <property type="entry name" value="SANT"/>
    <property type="match status" value="1"/>
</dbReference>
<accession>A0A8S1SK78</accession>
<gene>
    <name evidence="2" type="ORF">POCTA_138.1.T0110304</name>
</gene>
<dbReference type="Pfam" id="PF00249">
    <property type="entry name" value="Myb_DNA-binding"/>
    <property type="match status" value="1"/>
</dbReference>
<evidence type="ECO:0000259" key="1">
    <source>
        <dbReference type="SMART" id="SM00717"/>
    </source>
</evidence>
<dbReference type="AlphaFoldDB" id="A0A8S1SK78"/>
<dbReference type="OrthoDB" id="10377877at2759"/>
<comment type="caution">
    <text evidence="2">The sequence shown here is derived from an EMBL/GenBank/DDBJ whole genome shotgun (WGS) entry which is preliminary data.</text>
</comment>
<protein>
    <recommendedName>
        <fullName evidence="1">Myb-like domain-containing protein</fullName>
    </recommendedName>
</protein>
<dbReference type="SMART" id="SM00717">
    <property type="entry name" value="SANT"/>
    <property type="match status" value="1"/>
</dbReference>
<dbReference type="InterPro" id="IPR001005">
    <property type="entry name" value="SANT/Myb"/>
</dbReference>
<keyword evidence="3" id="KW-1185">Reference proteome</keyword>
<reference evidence="2" key="1">
    <citation type="submission" date="2021-01" db="EMBL/GenBank/DDBJ databases">
        <authorList>
            <consortium name="Genoscope - CEA"/>
            <person name="William W."/>
        </authorList>
    </citation>
    <scope>NUCLEOTIDE SEQUENCE</scope>
</reference>
<evidence type="ECO:0000313" key="3">
    <source>
        <dbReference type="Proteomes" id="UP000683925"/>
    </source>
</evidence>
<evidence type="ECO:0000313" key="2">
    <source>
        <dbReference type="EMBL" id="CAD8140240.1"/>
    </source>
</evidence>
<dbReference type="EMBL" id="CAJJDP010000010">
    <property type="protein sequence ID" value="CAD8140240.1"/>
    <property type="molecule type" value="Genomic_DNA"/>
</dbReference>
<sequence>MQNIKQQFDDGELERRENSILYQNQFDNQQSFDAFYNLSTQSEQLSGFNYLNEVEIQQKDKINLQQKKGQESKNKKKKKLRYKISNKRKAKKIKGFQIDEDIRLLESVLKYGRQFSRLVKLFPKRTVSMLKNRYYKNLRYRWEELLGIVYDEEYEENFIDDGSVNQSIEQIDHRSLIKMLPESYSCPKIRDMLECLITRVNVILNV</sequence>